<dbReference type="Pfam" id="PF01381">
    <property type="entry name" value="HTH_3"/>
    <property type="match status" value="1"/>
</dbReference>
<dbReference type="Proteomes" id="UP000594380">
    <property type="component" value="Unassembled WGS sequence"/>
</dbReference>
<dbReference type="PROSITE" id="PS50943">
    <property type="entry name" value="HTH_CROC1"/>
    <property type="match status" value="2"/>
</dbReference>
<dbReference type="GO" id="GO:0003677">
    <property type="term" value="F:DNA binding"/>
    <property type="evidence" value="ECO:0007669"/>
    <property type="project" value="UniProtKB-KW"/>
</dbReference>
<keyword evidence="1" id="KW-0238">DNA-binding</keyword>
<dbReference type="AlphaFoldDB" id="A0A7Y6MZ45"/>
<comment type="caution">
    <text evidence="3">The sequence shown here is derived from an EMBL/GenBank/DDBJ whole genome shotgun (WGS) entry which is preliminary data.</text>
</comment>
<name>A0A7Y6MZ45_9BURK</name>
<protein>
    <submittedName>
        <fullName evidence="3">Helix-turn-helix domain-containing protein</fullName>
    </submittedName>
</protein>
<accession>A0A7Y6MZ45</accession>
<evidence type="ECO:0000259" key="2">
    <source>
        <dbReference type="PROSITE" id="PS50943"/>
    </source>
</evidence>
<dbReference type="Gene3D" id="1.10.260.40">
    <property type="entry name" value="lambda repressor-like DNA-binding domains"/>
    <property type="match status" value="2"/>
</dbReference>
<dbReference type="EMBL" id="JAALDK010000001">
    <property type="protein sequence ID" value="NUY01472.1"/>
    <property type="molecule type" value="Genomic_DNA"/>
</dbReference>
<dbReference type="InterPro" id="IPR050807">
    <property type="entry name" value="TransReg_Diox_bact_type"/>
</dbReference>
<evidence type="ECO:0000313" key="3">
    <source>
        <dbReference type="EMBL" id="NUY01472.1"/>
    </source>
</evidence>
<feature type="domain" description="HTH cro/C1-type" evidence="2">
    <location>
        <begin position="20"/>
        <end position="76"/>
    </location>
</feature>
<dbReference type="CDD" id="cd00093">
    <property type="entry name" value="HTH_XRE"/>
    <property type="match status" value="2"/>
</dbReference>
<proteinExistence type="predicted"/>
<feature type="domain" description="HTH cro/C1-type" evidence="2">
    <location>
        <begin position="125"/>
        <end position="162"/>
    </location>
</feature>
<dbReference type="InterPro" id="IPR010982">
    <property type="entry name" value="Lambda_DNA-bd_dom_sf"/>
</dbReference>
<dbReference type="GO" id="GO:0005829">
    <property type="term" value="C:cytosol"/>
    <property type="evidence" value="ECO:0007669"/>
    <property type="project" value="TreeGrafter"/>
</dbReference>
<dbReference type="InterPro" id="IPR001387">
    <property type="entry name" value="Cro/C1-type_HTH"/>
</dbReference>
<reference evidence="3 4" key="1">
    <citation type="submission" date="2020-02" db="EMBL/GenBank/DDBJ databases">
        <title>Paraburkholderia simonii sp. nov. and Paraburkholderia youngii sp. nov. Brazilian and Mexican Mimosa-associated rhizobia.</title>
        <authorList>
            <person name="Mavima L."/>
            <person name="Beukes C.W."/>
            <person name="Chan W.Y."/>
            <person name="Palmer M."/>
            <person name="De Meyer S.E."/>
            <person name="James E.K."/>
            <person name="Venter S.N."/>
            <person name="Steenkamp E.T."/>
        </authorList>
    </citation>
    <scope>NUCLEOTIDE SEQUENCE [LARGE SCALE GENOMIC DNA]</scope>
    <source>
        <strain evidence="3 4">JPY169</strain>
    </source>
</reference>
<dbReference type="SMART" id="SM00530">
    <property type="entry name" value="HTH_XRE"/>
    <property type="match status" value="2"/>
</dbReference>
<dbReference type="GO" id="GO:0003700">
    <property type="term" value="F:DNA-binding transcription factor activity"/>
    <property type="evidence" value="ECO:0007669"/>
    <property type="project" value="TreeGrafter"/>
</dbReference>
<dbReference type="PANTHER" id="PTHR46797">
    <property type="entry name" value="HTH-TYPE TRANSCRIPTIONAL REGULATOR"/>
    <property type="match status" value="1"/>
</dbReference>
<sequence>MTGEREWVPRTDAAQIAQRLRERREASGMTQPELARKVGVARSTYVHWERGRLPGTLATATVNALEAALQVPQGWLLRHGMLPFPDLGFDAANAAPHESGRDLLQARIPRARCQELGPHARRLGEELGLTVAEVARACAVSHPTLSQWEQATFPKVLTAQRLRAWERALLLAPGELLAPPASHPRFAMAGGACSTRLKRSKPRSMALRPVWPRAAATWSGRNSRWTRQPAGMPTCLVTAMALARTATGPWSTSPSRTEWRARMYTKPCTPDRAVGAVRVRDPGAGLHHWGGGLFVSECSRR</sequence>
<evidence type="ECO:0000256" key="1">
    <source>
        <dbReference type="ARBA" id="ARBA00023125"/>
    </source>
</evidence>
<evidence type="ECO:0000313" key="4">
    <source>
        <dbReference type="Proteomes" id="UP000594380"/>
    </source>
</evidence>
<gene>
    <name evidence="3" type="ORF">G5S42_17615</name>
</gene>
<dbReference type="SUPFAM" id="SSF47413">
    <property type="entry name" value="lambda repressor-like DNA-binding domains"/>
    <property type="match status" value="2"/>
</dbReference>
<organism evidence="3 4">
    <name type="scientific">Paraburkholderia youngii</name>
    <dbReference type="NCBI Taxonomy" id="2782701"/>
    <lineage>
        <taxon>Bacteria</taxon>
        <taxon>Pseudomonadati</taxon>
        <taxon>Pseudomonadota</taxon>
        <taxon>Betaproteobacteria</taxon>
        <taxon>Burkholderiales</taxon>
        <taxon>Burkholderiaceae</taxon>
        <taxon>Paraburkholderia</taxon>
    </lineage>
</organism>
<dbReference type="PANTHER" id="PTHR46797:SF1">
    <property type="entry name" value="METHYLPHOSPHONATE SYNTHASE"/>
    <property type="match status" value="1"/>
</dbReference>